<sequence length="347" mass="38678">MSQPNGKRRKSTLRQEGFLTPEPGSRRNSLSSGFLIVQASAESDPNGQALARPRAWYCLPLLATIDLVYTTTTTALLLEQDLVRPAPMWLLPAWGLIRCCGILFATSTSHIRNMSWIIAALSMGTALVFLFELNMLVQDRIYLFPGHTADGTDSAKMPPALTVYLLSQLGFAVLHWVAFVMVVGVRPRTTVLSKVSYRELDADESEVEVECDERGTPRMPVRKRLWRKLRGSVWEDRFVRVDYGTIQALPEAEEITVDIDHAFDRGDEEARLSDGQEEAIDVYDAEGLSSDDDPDDIIDLPPRRCHSLSITSRPSEAMFASASPSWRSLRARPSSRIALPNADTSPN</sequence>
<feature type="transmembrane region" description="Helical" evidence="2">
    <location>
        <begin position="89"/>
        <end position="105"/>
    </location>
</feature>
<reference evidence="3 4" key="1">
    <citation type="journal article" date="2011" name="J. Gen. Appl. Microbiol.">
        <title>Draft genome sequencing of the enigmatic basidiomycete Mixia osmundae.</title>
        <authorList>
            <person name="Nishida H."/>
            <person name="Nagatsuka Y."/>
            <person name="Sugiyama J."/>
        </authorList>
    </citation>
    <scope>NUCLEOTIDE SEQUENCE [LARGE SCALE GENOMIC DNA]</scope>
    <source>
        <strain evidence="4">CBS 9802 / IAM 14324 / JCM 22182 / KY 12970</strain>
    </source>
</reference>
<proteinExistence type="predicted"/>
<gene>
    <name evidence="3" type="primary">Mo00572</name>
    <name evidence="3" type="ORF">E5Q_00572</name>
</gene>
<feature type="transmembrane region" description="Helical" evidence="2">
    <location>
        <begin position="163"/>
        <end position="185"/>
    </location>
</feature>
<reference evidence="3 4" key="2">
    <citation type="journal article" date="2012" name="Open Biol.">
        <title>Characteristics of nucleosomes and linker DNA regions on the genome of the basidiomycete Mixia osmundae revealed by mono- and dinucleosome mapping.</title>
        <authorList>
            <person name="Nishida H."/>
            <person name="Kondo S."/>
            <person name="Matsumoto T."/>
            <person name="Suzuki Y."/>
            <person name="Yoshikawa H."/>
            <person name="Taylor T.D."/>
            <person name="Sugiyama J."/>
        </authorList>
    </citation>
    <scope>NUCLEOTIDE SEQUENCE [LARGE SCALE GENOMIC DNA]</scope>
    <source>
        <strain evidence="4">CBS 9802 / IAM 14324 / JCM 22182 / KY 12970</strain>
    </source>
</reference>
<evidence type="ECO:0000256" key="1">
    <source>
        <dbReference type="SAM" id="MobiDB-lite"/>
    </source>
</evidence>
<name>G7DT47_MIXOS</name>
<keyword evidence="2" id="KW-0472">Membrane</keyword>
<feature type="transmembrane region" description="Helical" evidence="2">
    <location>
        <begin position="117"/>
        <end position="137"/>
    </location>
</feature>
<dbReference type="EMBL" id="BABT02000025">
    <property type="protein sequence ID" value="GAA93926.1"/>
    <property type="molecule type" value="Genomic_DNA"/>
</dbReference>
<dbReference type="InParanoid" id="G7DT47"/>
<accession>G7DT47</accession>
<dbReference type="RefSeq" id="XP_014571322.1">
    <property type="nucleotide sequence ID" value="XM_014715836.1"/>
</dbReference>
<feature type="region of interest" description="Disordered" evidence="1">
    <location>
        <begin position="1"/>
        <end position="29"/>
    </location>
</feature>
<dbReference type="eggNOG" id="ENOG502SYN4">
    <property type="taxonomic scope" value="Eukaryota"/>
</dbReference>
<dbReference type="HOGENOM" id="CLU_799473_0_0_1"/>
<comment type="caution">
    <text evidence="3">The sequence shown here is derived from an EMBL/GenBank/DDBJ whole genome shotgun (WGS) entry which is preliminary data.</text>
</comment>
<evidence type="ECO:0000256" key="2">
    <source>
        <dbReference type="SAM" id="Phobius"/>
    </source>
</evidence>
<keyword evidence="2" id="KW-0812">Transmembrane</keyword>
<feature type="transmembrane region" description="Helical" evidence="2">
    <location>
        <begin position="55"/>
        <end position="77"/>
    </location>
</feature>
<protein>
    <submittedName>
        <fullName evidence="3">Uncharacterized protein</fullName>
    </submittedName>
</protein>
<evidence type="ECO:0000313" key="4">
    <source>
        <dbReference type="Proteomes" id="UP000009131"/>
    </source>
</evidence>
<dbReference type="AlphaFoldDB" id="G7DT47"/>
<keyword evidence="2" id="KW-1133">Transmembrane helix</keyword>
<organism evidence="3 4">
    <name type="scientific">Mixia osmundae (strain CBS 9802 / IAM 14324 / JCM 22182 / KY 12970)</name>
    <dbReference type="NCBI Taxonomy" id="764103"/>
    <lineage>
        <taxon>Eukaryota</taxon>
        <taxon>Fungi</taxon>
        <taxon>Dikarya</taxon>
        <taxon>Basidiomycota</taxon>
        <taxon>Pucciniomycotina</taxon>
        <taxon>Mixiomycetes</taxon>
        <taxon>Mixiales</taxon>
        <taxon>Mixiaceae</taxon>
        <taxon>Mixia</taxon>
    </lineage>
</organism>
<evidence type="ECO:0000313" key="3">
    <source>
        <dbReference type="EMBL" id="GAA93926.1"/>
    </source>
</evidence>
<keyword evidence="4" id="KW-1185">Reference proteome</keyword>
<feature type="compositionally biased region" description="Basic residues" evidence="1">
    <location>
        <begin position="1"/>
        <end position="12"/>
    </location>
</feature>
<dbReference type="Proteomes" id="UP000009131">
    <property type="component" value="Unassembled WGS sequence"/>
</dbReference>